<dbReference type="Proteomes" id="UP000620559">
    <property type="component" value="Unassembled WGS sequence"/>
</dbReference>
<dbReference type="AlphaFoldDB" id="A0A8J7K0J8"/>
<accession>A0A8J7K0J8</accession>
<name>A0A8J7K0J8_9CYAN</name>
<dbReference type="GO" id="GO:0008270">
    <property type="term" value="F:zinc ion binding"/>
    <property type="evidence" value="ECO:0007669"/>
    <property type="project" value="InterPro"/>
</dbReference>
<organism evidence="3 4">
    <name type="scientific">Plectonema cf. radiosum LEGE 06105</name>
    <dbReference type="NCBI Taxonomy" id="945769"/>
    <lineage>
        <taxon>Bacteria</taxon>
        <taxon>Bacillati</taxon>
        <taxon>Cyanobacteriota</taxon>
        <taxon>Cyanophyceae</taxon>
        <taxon>Oscillatoriophycideae</taxon>
        <taxon>Oscillatoriales</taxon>
        <taxon>Microcoleaceae</taxon>
        <taxon>Plectonema</taxon>
    </lineage>
</organism>
<dbReference type="SUPFAM" id="SSF55486">
    <property type="entry name" value="Metalloproteases ('zincins'), catalytic domain"/>
    <property type="match status" value="1"/>
</dbReference>
<sequence length="286" mass="32433">MSKHRKINTPKSLFKQVKIAWGFAIAILLVILTNVQVHGMFTNFNLTKVPQDLQADIKIGVGESETLNRKNSFINTISQTASLRRQKPHALPSSLMQWKDDTNSGDYFTEIKPTKYGYLTWWQFPVKVYLETPTGNNTKQSQEWVNTVSQTVQEWNNYLPLTIVENPEAADITIMRKSPPLKFTPGSNIPRARSAETRYKIFNKDNILYHDFTILLSPSQTGKYLLAAARHELGHALGIWGHSTDKGDALYFSQVSNPPLISPRDVNTLKKIYQQPTSLGWSNVGI</sequence>
<dbReference type="GO" id="GO:0006508">
    <property type="term" value="P:proteolysis"/>
    <property type="evidence" value="ECO:0007669"/>
    <property type="project" value="InterPro"/>
</dbReference>
<proteinExistence type="predicted"/>
<evidence type="ECO:0000256" key="1">
    <source>
        <dbReference type="SAM" id="Phobius"/>
    </source>
</evidence>
<evidence type="ECO:0000313" key="4">
    <source>
        <dbReference type="Proteomes" id="UP000620559"/>
    </source>
</evidence>
<keyword evidence="4" id="KW-1185">Reference proteome</keyword>
<dbReference type="CDD" id="cd04279">
    <property type="entry name" value="ZnMc_MMP_like_1"/>
    <property type="match status" value="1"/>
</dbReference>
<dbReference type="EMBL" id="JADEWL010000015">
    <property type="protein sequence ID" value="MBE9212512.1"/>
    <property type="molecule type" value="Genomic_DNA"/>
</dbReference>
<protein>
    <submittedName>
        <fullName evidence="3">Peptidase</fullName>
    </submittedName>
</protein>
<comment type="caution">
    <text evidence="3">The sequence shown here is derived from an EMBL/GenBank/DDBJ whole genome shotgun (WGS) entry which is preliminary data.</text>
</comment>
<evidence type="ECO:0000313" key="3">
    <source>
        <dbReference type="EMBL" id="MBE9212512.1"/>
    </source>
</evidence>
<dbReference type="GO" id="GO:0008237">
    <property type="term" value="F:metallopeptidase activity"/>
    <property type="evidence" value="ECO:0007669"/>
    <property type="project" value="InterPro"/>
</dbReference>
<feature type="transmembrane region" description="Helical" evidence="1">
    <location>
        <begin position="20"/>
        <end position="41"/>
    </location>
</feature>
<dbReference type="InterPro" id="IPR006026">
    <property type="entry name" value="Peptidase_Metallo"/>
</dbReference>
<dbReference type="InterPro" id="IPR024079">
    <property type="entry name" value="MetalloPept_cat_dom_sf"/>
</dbReference>
<keyword evidence="1" id="KW-0812">Transmembrane</keyword>
<dbReference type="RefSeq" id="WP_193918530.1">
    <property type="nucleotide sequence ID" value="NZ_JADEWL010000015.1"/>
</dbReference>
<reference evidence="3" key="1">
    <citation type="submission" date="2020-10" db="EMBL/GenBank/DDBJ databases">
        <authorList>
            <person name="Castelo-Branco R."/>
            <person name="Eusebio N."/>
            <person name="Adriana R."/>
            <person name="Vieira A."/>
            <person name="Brugerolle De Fraissinette N."/>
            <person name="Rezende De Castro R."/>
            <person name="Schneider M.P."/>
            <person name="Vasconcelos V."/>
            <person name="Leao P.N."/>
        </authorList>
    </citation>
    <scope>NUCLEOTIDE SEQUENCE</scope>
    <source>
        <strain evidence="3">LEGE 06105</strain>
    </source>
</reference>
<feature type="domain" description="Peptidase metallopeptidase" evidence="2">
    <location>
        <begin position="117"/>
        <end position="275"/>
    </location>
</feature>
<gene>
    <name evidence="3" type="ORF">IQ247_07255</name>
</gene>
<dbReference type="SMART" id="SM00235">
    <property type="entry name" value="ZnMc"/>
    <property type="match status" value="1"/>
</dbReference>
<keyword evidence="1" id="KW-1133">Transmembrane helix</keyword>
<keyword evidence="1" id="KW-0472">Membrane</keyword>
<evidence type="ECO:0000259" key="2">
    <source>
        <dbReference type="SMART" id="SM00235"/>
    </source>
</evidence>
<dbReference type="Gene3D" id="3.40.390.10">
    <property type="entry name" value="Collagenase (Catalytic Domain)"/>
    <property type="match status" value="1"/>
</dbReference>